<dbReference type="SMART" id="SM00060">
    <property type="entry name" value="FN3"/>
    <property type="match status" value="1"/>
</dbReference>
<dbReference type="SUPFAM" id="SSF49265">
    <property type="entry name" value="Fibronectin type III"/>
    <property type="match status" value="1"/>
</dbReference>
<dbReference type="Gene3D" id="2.60.40.10">
    <property type="entry name" value="Immunoglobulins"/>
    <property type="match status" value="2"/>
</dbReference>
<sequence length="631" mass="66465">MRFRRRSTALVAALLLACLFLAYAAGRNGNTGNIAPGVTLTSPSAPTTLQAGTVLSLAADAHDSDGTIAHVQFYVDGVRVARDTSAPYQAQWSGEAGSHEVWAVATDNRKATTRSTTVAVTVVAAAPDKVPPSVPTGLSIAGQTSASISLQWEASVDNAGGSGVAGYDLFRDGALVGSTSATRYTDSALAPGTSYSYAVRSRDVAGNASQGGPTLVASTMPASSTASRRVVGYFTQWGIYNQNYKVRDLEASGTASRLTHLAYAFGNVRNNRCEVGVLKATDERTGEGGDAYADYSRTFTAAESVDGVGDVWGAPLRGNWNQLRKLKARHPGLKVMISLGGWTWSRGFASAARPENRQAFVASCIDAYIHGNLPAFDYAGGPGAAAGVFDGFDIDWEYPAACGLACGSAEDTANFTALLAEFRRQLDAVRPGLVLSVAAGGGIDKIRVTRPDLYHPSVDFINVMTYDFHGSWESSTNFHSALFNADGDPSQGDARLYNSHDAIQAFLDRGVPSQKLLLGMASYGRGWTNVSSQNNGLFQAGIPAAGSLQPGIESYRVLSARGYPMYSSPSARARWAFDGKTFWSYDDPTTIADKMAYVRAQGLGGAFLWDFSGDDAQGSLVSAIGAGLAVP</sequence>
<evidence type="ECO:0000313" key="12">
    <source>
        <dbReference type="EMBL" id="GAA4858703.1"/>
    </source>
</evidence>
<dbReference type="PROSITE" id="PS51910">
    <property type="entry name" value="GH18_2"/>
    <property type="match status" value="1"/>
</dbReference>
<dbReference type="PANTHER" id="PTHR11177:SF317">
    <property type="entry name" value="CHITINASE 12-RELATED"/>
    <property type="match status" value="1"/>
</dbReference>
<keyword evidence="9" id="KW-0732">Signal</keyword>
<evidence type="ECO:0000256" key="3">
    <source>
        <dbReference type="ARBA" id="ARBA00012729"/>
    </source>
</evidence>
<dbReference type="SUPFAM" id="SSF51445">
    <property type="entry name" value="(Trans)glycosidases"/>
    <property type="match status" value="1"/>
</dbReference>
<evidence type="ECO:0000256" key="4">
    <source>
        <dbReference type="ARBA" id="ARBA00022801"/>
    </source>
</evidence>
<reference evidence="13" key="1">
    <citation type="journal article" date="2019" name="Int. J. Syst. Evol. Microbiol.">
        <title>The Global Catalogue of Microorganisms (GCM) 10K type strain sequencing project: providing services to taxonomists for standard genome sequencing and annotation.</title>
        <authorList>
            <consortium name="The Broad Institute Genomics Platform"/>
            <consortium name="The Broad Institute Genome Sequencing Center for Infectious Disease"/>
            <person name="Wu L."/>
            <person name="Ma J."/>
        </authorList>
    </citation>
    <scope>NUCLEOTIDE SEQUENCE [LARGE SCALE GENOMIC DNA]</scope>
    <source>
        <strain evidence="13">JCM 18392</strain>
    </source>
</reference>
<evidence type="ECO:0000259" key="10">
    <source>
        <dbReference type="PROSITE" id="PS50853"/>
    </source>
</evidence>
<evidence type="ECO:0000256" key="2">
    <source>
        <dbReference type="ARBA" id="ARBA00009121"/>
    </source>
</evidence>
<dbReference type="Pfam" id="PF17957">
    <property type="entry name" value="Big_7"/>
    <property type="match status" value="1"/>
</dbReference>
<feature type="domain" description="Fibronectin type-III" evidence="10">
    <location>
        <begin position="134"/>
        <end position="222"/>
    </location>
</feature>
<evidence type="ECO:0000256" key="9">
    <source>
        <dbReference type="SAM" id="SignalP"/>
    </source>
</evidence>
<comment type="caution">
    <text evidence="12">The sequence shown here is derived from an EMBL/GenBank/DDBJ whole genome shotgun (WGS) entry which is preliminary data.</text>
</comment>
<evidence type="ECO:0000256" key="6">
    <source>
        <dbReference type="ARBA" id="ARBA00023295"/>
    </source>
</evidence>
<keyword evidence="13" id="KW-1185">Reference proteome</keyword>
<comment type="catalytic activity">
    <reaction evidence="1">
        <text>Random endo-hydrolysis of N-acetyl-beta-D-glucosaminide (1-&gt;4)-beta-linkages in chitin and chitodextrins.</text>
        <dbReference type="EC" id="3.2.1.14"/>
    </reaction>
</comment>
<dbReference type="CDD" id="cd06548">
    <property type="entry name" value="GH18_chitinase"/>
    <property type="match status" value="1"/>
</dbReference>
<dbReference type="CDD" id="cd00063">
    <property type="entry name" value="FN3"/>
    <property type="match status" value="1"/>
</dbReference>
<dbReference type="InterPro" id="IPR003961">
    <property type="entry name" value="FN3_dom"/>
</dbReference>
<dbReference type="PROSITE" id="PS50853">
    <property type="entry name" value="FN3"/>
    <property type="match status" value="1"/>
</dbReference>
<feature type="chain" id="PRO_5045359840" description="chitinase" evidence="9">
    <location>
        <begin position="25"/>
        <end position="631"/>
    </location>
</feature>
<dbReference type="InterPro" id="IPR050314">
    <property type="entry name" value="Glycosyl_Hydrlase_18"/>
</dbReference>
<dbReference type="Gene3D" id="3.20.20.80">
    <property type="entry name" value="Glycosidases"/>
    <property type="match status" value="1"/>
</dbReference>
<organism evidence="12 13">
    <name type="scientific">Luteimonas vadosa</name>
    <dbReference type="NCBI Taxonomy" id="1165507"/>
    <lineage>
        <taxon>Bacteria</taxon>
        <taxon>Pseudomonadati</taxon>
        <taxon>Pseudomonadota</taxon>
        <taxon>Gammaproteobacteria</taxon>
        <taxon>Lysobacterales</taxon>
        <taxon>Lysobacteraceae</taxon>
        <taxon>Luteimonas</taxon>
    </lineage>
</organism>
<dbReference type="InterPro" id="IPR029070">
    <property type="entry name" value="Chitinase_insertion_sf"/>
</dbReference>
<evidence type="ECO:0000256" key="8">
    <source>
        <dbReference type="RuleBase" id="RU000489"/>
    </source>
</evidence>
<dbReference type="Proteomes" id="UP001501323">
    <property type="component" value="Unassembled WGS sequence"/>
</dbReference>
<evidence type="ECO:0000313" key="13">
    <source>
        <dbReference type="Proteomes" id="UP001501323"/>
    </source>
</evidence>
<comment type="similarity">
    <text evidence="2">Belongs to the glycosyl hydrolase 18 family. Chitinase class II subfamily.</text>
</comment>
<dbReference type="EMBL" id="BAABJY010000001">
    <property type="protein sequence ID" value="GAA4858703.1"/>
    <property type="molecule type" value="Genomic_DNA"/>
</dbReference>
<accession>A0ABP9DSB6</accession>
<dbReference type="SMART" id="SM00636">
    <property type="entry name" value="Glyco_18"/>
    <property type="match status" value="1"/>
</dbReference>
<dbReference type="Gene3D" id="3.10.50.10">
    <property type="match status" value="1"/>
</dbReference>
<dbReference type="PANTHER" id="PTHR11177">
    <property type="entry name" value="CHITINASE"/>
    <property type="match status" value="1"/>
</dbReference>
<dbReference type="PROSITE" id="PS01095">
    <property type="entry name" value="GH18_1"/>
    <property type="match status" value="1"/>
</dbReference>
<keyword evidence="4 8" id="KW-0378">Hydrolase</keyword>
<evidence type="ECO:0000256" key="7">
    <source>
        <dbReference type="ARBA" id="ARBA00023326"/>
    </source>
</evidence>
<keyword evidence="7" id="KW-0624">Polysaccharide degradation</keyword>
<feature type="signal peptide" evidence="9">
    <location>
        <begin position="1"/>
        <end position="24"/>
    </location>
</feature>
<dbReference type="EC" id="3.2.1.14" evidence="3"/>
<evidence type="ECO:0000256" key="5">
    <source>
        <dbReference type="ARBA" id="ARBA00023024"/>
    </source>
</evidence>
<proteinExistence type="inferred from homology"/>
<dbReference type="InterPro" id="IPR036116">
    <property type="entry name" value="FN3_sf"/>
</dbReference>
<keyword evidence="6 8" id="KW-0326">Glycosidase</keyword>
<protein>
    <recommendedName>
        <fullName evidence="3">chitinase</fullName>
        <ecNumber evidence="3">3.2.1.14</ecNumber>
    </recommendedName>
</protein>
<evidence type="ECO:0000256" key="1">
    <source>
        <dbReference type="ARBA" id="ARBA00000822"/>
    </source>
</evidence>
<dbReference type="InterPro" id="IPR013783">
    <property type="entry name" value="Ig-like_fold"/>
</dbReference>
<keyword evidence="7" id="KW-0119">Carbohydrate metabolism</keyword>
<gene>
    <name evidence="12" type="ORF">GCM10023332_08250</name>
</gene>
<feature type="domain" description="GH18" evidence="11">
    <location>
        <begin position="228"/>
        <end position="631"/>
    </location>
</feature>
<dbReference type="InterPro" id="IPR011583">
    <property type="entry name" value="Chitinase_II/V-like_cat"/>
</dbReference>
<dbReference type="GO" id="GO:0016787">
    <property type="term" value="F:hydrolase activity"/>
    <property type="evidence" value="ECO:0007669"/>
    <property type="project" value="UniProtKB-KW"/>
</dbReference>
<keyword evidence="5" id="KW-0146">Chitin degradation</keyword>
<dbReference type="Pfam" id="PF00041">
    <property type="entry name" value="fn3"/>
    <property type="match status" value="1"/>
</dbReference>
<dbReference type="InterPro" id="IPR017853">
    <property type="entry name" value="GH"/>
</dbReference>
<dbReference type="Pfam" id="PF00704">
    <property type="entry name" value="Glyco_hydro_18"/>
    <property type="match status" value="1"/>
</dbReference>
<name>A0ABP9DSB6_9GAMM</name>
<dbReference type="InterPro" id="IPR001579">
    <property type="entry name" value="Glyco_hydro_18_chit_AS"/>
</dbReference>
<dbReference type="RefSeq" id="WP_425563036.1">
    <property type="nucleotide sequence ID" value="NZ_BAABJY010000001.1"/>
</dbReference>
<dbReference type="SUPFAM" id="SSF54556">
    <property type="entry name" value="Chitinase insertion domain"/>
    <property type="match status" value="1"/>
</dbReference>
<dbReference type="PROSITE" id="PS51257">
    <property type="entry name" value="PROKAR_LIPOPROTEIN"/>
    <property type="match status" value="1"/>
</dbReference>
<evidence type="ECO:0000259" key="11">
    <source>
        <dbReference type="PROSITE" id="PS51910"/>
    </source>
</evidence>
<dbReference type="InterPro" id="IPR001223">
    <property type="entry name" value="Glyco_hydro18_cat"/>
</dbReference>